<evidence type="ECO:0000256" key="1">
    <source>
        <dbReference type="SAM" id="MobiDB-lite"/>
    </source>
</evidence>
<feature type="compositionally biased region" description="Acidic residues" evidence="1">
    <location>
        <begin position="169"/>
        <end position="196"/>
    </location>
</feature>
<comment type="caution">
    <text evidence="3">The sequence shown here is derived from an EMBL/GenBank/DDBJ whole genome shotgun (WGS) entry which is preliminary data.</text>
</comment>
<dbReference type="InterPro" id="IPR058594">
    <property type="entry name" value="PB1-like_dom_pln"/>
</dbReference>
<reference evidence="4" key="1">
    <citation type="submission" date="2013-09" db="EMBL/GenBank/DDBJ databases">
        <title>Corchorus olitorius genome sequencing.</title>
        <authorList>
            <person name="Alam M."/>
            <person name="Haque M.S."/>
            <person name="Islam M.S."/>
            <person name="Emdad E.M."/>
            <person name="Islam M.M."/>
            <person name="Ahmed B."/>
            <person name="Halim A."/>
            <person name="Hossen Q.M.M."/>
            <person name="Hossain M.Z."/>
            <person name="Ahmed R."/>
            <person name="Khan M.M."/>
            <person name="Islam R."/>
            <person name="Rashid M.M."/>
            <person name="Khan S.A."/>
            <person name="Rahman M.S."/>
            <person name="Alam M."/>
            <person name="Yahiya A.S."/>
            <person name="Khan M.S."/>
            <person name="Azam M.S."/>
            <person name="Haque T."/>
            <person name="Lashkar M.Z.H."/>
            <person name="Akhand A.I."/>
            <person name="Morshed G."/>
            <person name="Roy S."/>
            <person name="Uddin K.S."/>
            <person name="Rabeya T."/>
            <person name="Hossain A.S."/>
            <person name="Chowdhury A."/>
            <person name="Snigdha A.R."/>
            <person name="Mortoza M.S."/>
            <person name="Matin S.A."/>
            <person name="Hoque S.M.E."/>
            <person name="Islam M.K."/>
            <person name="Roy D.K."/>
            <person name="Haider R."/>
            <person name="Moosa M.M."/>
            <person name="Elias S.M."/>
            <person name="Hasan A.M."/>
            <person name="Jahan S."/>
            <person name="Shafiuddin M."/>
            <person name="Mahmood N."/>
            <person name="Shommy N.S."/>
        </authorList>
    </citation>
    <scope>NUCLEOTIDE SEQUENCE [LARGE SCALE GENOMIC DNA]</scope>
    <source>
        <strain evidence="4">cv. O-4</strain>
    </source>
</reference>
<keyword evidence="4" id="KW-1185">Reference proteome</keyword>
<feature type="domain" description="PB1-like" evidence="2">
    <location>
        <begin position="6"/>
        <end position="99"/>
    </location>
</feature>
<evidence type="ECO:0000313" key="4">
    <source>
        <dbReference type="Proteomes" id="UP000187203"/>
    </source>
</evidence>
<proteinExistence type="predicted"/>
<dbReference type="OrthoDB" id="998442at2759"/>
<protein>
    <recommendedName>
        <fullName evidence="2">PB1-like domain-containing protein</fullName>
    </recommendedName>
</protein>
<organism evidence="3 4">
    <name type="scientific">Corchorus olitorius</name>
    <dbReference type="NCBI Taxonomy" id="93759"/>
    <lineage>
        <taxon>Eukaryota</taxon>
        <taxon>Viridiplantae</taxon>
        <taxon>Streptophyta</taxon>
        <taxon>Embryophyta</taxon>
        <taxon>Tracheophyta</taxon>
        <taxon>Spermatophyta</taxon>
        <taxon>Magnoliopsida</taxon>
        <taxon>eudicotyledons</taxon>
        <taxon>Gunneridae</taxon>
        <taxon>Pentapetalae</taxon>
        <taxon>rosids</taxon>
        <taxon>malvids</taxon>
        <taxon>Malvales</taxon>
        <taxon>Malvaceae</taxon>
        <taxon>Grewioideae</taxon>
        <taxon>Apeibeae</taxon>
        <taxon>Corchorus</taxon>
    </lineage>
</organism>
<evidence type="ECO:0000313" key="3">
    <source>
        <dbReference type="EMBL" id="OMO60702.1"/>
    </source>
</evidence>
<sequence length="207" mass="24156">MDLCLLRVHYQGFFVATDDSLRYEGGFVDDLYVDPDRLNWMELIGLLRRGGYRNIKDIFYKRQYFELFDGVKAVYNDKTVLEMVAEMVLEDEIDLYVEHGVEEPDDIAIHMIEGPPENVENGENADGQGGDDFVEVEVVQQRVEEDEERVQVDEERVQEDEERVQVDEERVEEDEERVQVDEDDSEFSEFDSDGESESVLSEYPDSD</sequence>
<dbReference type="AlphaFoldDB" id="A0A1R3GRK5"/>
<feature type="non-terminal residue" evidence="3">
    <location>
        <position position="207"/>
    </location>
</feature>
<evidence type="ECO:0000259" key="2">
    <source>
        <dbReference type="Pfam" id="PF26130"/>
    </source>
</evidence>
<dbReference type="EMBL" id="AWUE01021839">
    <property type="protein sequence ID" value="OMO60702.1"/>
    <property type="molecule type" value="Genomic_DNA"/>
</dbReference>
<dbReference type="Proteomes" id="UP000187203">
    <property type="component" value="Unassembled WGS sequence"/>
</dbReference>
<gene>
    <name evidence="3" type="ORF">COLO4_33771</name>
</gene>
<name>A0A1R3GRK5_9ROSI</name>
<dbReference type="Pfam" id="PF26130">
    <property type="entry name" value="PB1-like"/>
    <property type="match status" value="1"/>
</dbReference>
<accession>A0A1R3GRK5</accession>
<feature type="region of interest" description="Disordered" evidence="1">
    <location>
        <begin position="144"/>
        <end position="207"/>
    </location>
</feature>